<dbReference type="InterPro" id="IPR029063">
    <property type="entry name" value="SAM-dependent_MTases_sf"/>
</dbReference>
<dbReference type="Gene3D" id="3.40.50.150">
    <property type="entry name" value="Vaccinia Virus protein VP39"/>
    <property type="match status" value="1"/>
</dbReference>
<evidence type="ECO:0000259" key="1">
    <source>
        <dbReference type="Pfam" id="PF08241"/>
    </source>
</evidence>
<dbReference type="Proteomes" id="UP000093044">
    <property type="component" value="Chromosome"/>
</dbReference>
<dbReference type="NCBIfam" id="NF045667">
    <property type="entry name" value="MTase_DVU1556"/>
    <property type="match status" value="1"/>
</dbReference>
<sequence>MKTCRCSLPSPGGIALTKHALELCRFPSGAKLADIGCGAGESVRYVNECTEFTMTGIDKDPAIAEAVTGDCCLCGDAAALPFAACTFDGIFFKCSFSKLSEPESALREAFRVLKVKGRLVVADFYALESEANFSGLMGRVERQEKISARFSAAGFTPLLFEDYTHGLREFWGQLIFDYGTEVLDELLGGCGKITAARCGYGLFIAERPWRK</sequence>
<organism evidence="2 3">
    <name type="scientific">Cloacibacillus porcorum</name>
    <dbReference type="NCBI Taxonomy" id="1197717"/>
    <lineage>
        <taxon>Bacteria</taxon>
        <taxon>Thermotogati</taxon>
        <taxon>Synergistota</taxon>
        <taxon>Synergistia</taxon>
        <taxon>Synergistales</taxon>
        <taxon>Synergistaceae</taxon>
        <taxon>Cloacibacillus</taxon>
    </lineage>
</organism>
<gene>
    <name evidence="2" type="ORF">BED41_11715</name>
</gene>
<reference evidence="2" key="1">
    <citation type="submission" date="2016-08" db="EMBL/GenBank/DDBJ databases">
        <title>Complete genome of Cloacibacillus porcorum.</title>
        <authorList>
            <person name="Looft T."/>
            <person name="Bayles D.O."/>
            <person name="Alt D.P."/>
        </authorList>
    </citation>
    <scope>NUCLEOTIDE SEQUENCE [LARGE SCALE GENOMIC DNA]</scope>
    <source>
        <strain evidence="2">CL-84</strain>
    </source>
</reference>
<name>A0A1B2I6U3_9BACT</name>
<dbReference type="PANTHER" id="PTHR43591">
    <property type="entry name" value="METHYLTRANSFERASE"/>
    <property type="match status" value="1"/>
</dbReference>
<dbReference type="CDD" id="cd02440">
    <property type="entry name" value="AdoMet_MTases"/>
    <property type="match status" value="1"/>
</dbReference>
<protein>
    <recommendedName>
        <fullName evidence="1">Methyltransferase type 11 domain-containing protein</fullName>
    </recommendedName>
</protein>
<dbReference type="GeneID" id="83058513"/>
<evidence type="ECO:0000313" key="3">
    <source>
        <dbReference type="Proteomes" id="UP000093044"/>
    </source>
</evidence>
<feature type="domain" description="Methyltransferase type 11" evidence="1">
    <location>
        <begin position="34"/>
        <end position="121"/>
    </location>
</feature>
<evidence type="ECO:0000313" key="2">
    <source>
        <dbReference type="EMBL" id="ANZ45684.1"/>
    </source>
</evidence>
<dbReference type="InterPro" id="IPR013216">
    <property type="entry name" value="Methyltransf_11"/>
</dbReference>
<dbReference type="SUPFAM" id="SSF53335">
    <property type="entry name" value="S-adenosyl-L-methionine-dependent methyltransferases"/>
    <property type="match status" value="1"/>
</dbReference>
<dbReference type="STRING" id="1197717.BED41_11715"/>
<dbReference type="Pfam" id="PF08241">
    <property type="entry name" value="Methyltransf_11"/>
    <property type="match status" value="1"/>
</dbReference>
<dbReference type="OrthoDB" id="9757640at2"/>
<dbReference type="KEGG" id="cpor:BED41_11715"/>
<dbReference type="EMBL" id="CP016757">
    <property type="protein sequence ID" value="ANZ45684.1"/>
    <property type="molecule type" value="Genomic_DNA"/>
</dbReference>
<proteinExistence type="predicted"/>
<accession>A0A1B2I6U3</accession>
<dbReference type="GO" id="GO:0008757">
    <property type="term" value="F:S-adenosylmethionine-dependent methyltransferase activity"/>
    <property type="evidence" value="ECO:0007669"/>
    <property type="project" value="InterPro"/>
</dbReference>
<dbReference type="RefSeq" id="WP_066746455.1">
    <property type="nucleotide sequence ID" value="NZ_CP016757.1"/>
</dbReference>
<keyword evidence="3" id="KW-1185">Reference proteome</keyword>
<dbReference type="AlphaFoldDB" id="A0A1B2I6U3"/>